<keyword evidence="23" id="KW-1185">Reference proteome</keyword>
<comment type="catalytic activity">
    <reaction evidence="18">
        <text>beta-nicotinamide D-ribonucleotide + ATP + H(+) = diphosphate + NAD(+)</text>
        <dbReference type="Rhea" id="RHEA:21360"/>
        <dbReference type="ChEBI" id="CHEBI:14649"/>
        <dbReference type="ChEBI" id="CHEBI:15378"/>
        <dbReference type="ChEBI" id="CHEBI:30616"/>
        <dbReference type="ChEBI" id="CHEBI:33019"/>
        <dbReference type="ChEBI" id="CHEBI:57540"/>
        <dbReference type="EC" id="2.7.7.1"/>
    </reaction>
    <physiologicalReaction direction="left-to-right" evidence="18">
        <dbReference type="Rhea" id="RHEA:21361"/>
    </physiologicalReaction>
    <physiologicalReaction direction="right-to-left" evidence="18">
        <dbReference type="Rhea" id="RHEA:21362"/>
    </physiologicalReaction>
</comment>
<comment type="subunit">
    <text evidence="19">Homohexamer. Interacts with ADPRT/PARP1.</text>
</comment>
<dbReference type="FunFam" id="3.40.50.620:FF:000101">
    <property type="entry name" value="Nicotinamide-nucleotide adenylyltransferase"/>
    <property type="match status" value="1"/>
</dbReference>
<keyword evidence="9 20" id="KW-0808">Transferase</keyword>
<keyword evidence="11 20" id="KW-0547">Nucleotide-binding</keyword>
<dbReference type="EC" id="2.7.7.1" evidence="20"/>
<dbReference type="EC" id="2.7.7.18" evidence="20"/>
<evidence type="ECO:0000256" key="15">
    <source>
        <dbReference type="ARBA" id="ARBA00023027"/>
    </source>
</evidence>
<evidence type="ECO:0000256" key="9">
    <source>
        <dbReference type="ARBA" id="ARBA00022679"/>
    </source>
</evidence>
<comment type="similarity">
    <text evidence="6 20">Belongs to the eukaryotic NMN adenylyltransferase family.</text>
</comment>
<evidence type="ECO:0000256" key="14">
    <source>
        <dbReference type="ARBA" id="ARBA00022842"/>
    </source>
</evidence>
<dbReference type="NCBIfam" id="TIGR00482">
    <property type="entry name" value="nicotinate (nicotinamide) nucleotide adenylyltransferase"/>
    <property type="match status" value="1"/>
</dbReference>
<dbReference type="InterPro" id="IPR004821">
    <property type="entry name" value="Cyt_trans-like"/>
</dbReference>
<evidence type="ECO:0000256" key="2">
    <source>
        <dbReference type="ARBA" id="ARBA00001947"/>
    </source>
</evidence>
<dbReference type="Pfam" id="PF01467">
    <property type="entry name" value="CTP_transf_like"/>
    <property type="match status" value="1"/>
</dbReference>
<dbReference type="InterPro" id="IPR051182">
    <property type="entry name" value="Euk_NMN_adenylyltrnsfrase"/>
</dbReference>
<evidence type="ECO:0000256" key="20">
    <source>
        <dbReference type="RuleBase" id="RU362021"/>
    </source>
</evidence>
<evidence type="ECO:0000259" key="21">
    <source>
        <dbReference type="Pfam" id="PF01467"/>
    </source>
</evidence>
<keyword evidence="10 20" id="KW-0548">Nucleotidyltransferase</keyword>
<comment type="cofactor">
    <cofactor evidence="1">
        <name>Mg(2+)</name>
        <dbReference type="ChEBI" id="CHEBI:18420"/>
    </cofactor>
</comment>
<dbReference type="GO" id="GO:0005634">
    <property type="term" value="C:nucleus"/>
    <property type="evidence" value="ECO:0007669"/>
    <property type="project" value="UniProtKB-SubCell"/>
</dbReference>
<accession>A0A9D3NJR7</accession>
<keyword evidence="16" id="KW-0539">Nucleus</keyword>
<protein>
    <recommendedName>
        <fullName evidence="20">Nicotinamide-nucleotide adenylyltransferase</fullName>
        <ecNumber evidence="20">2.7.7.1</ecNumber>
        <ecNumber evidence="20">2.7.7.18</ecNumber>
    </recommendedName>
</protein>
<name>A0A9D3NJR7_9TELE</name>
<evidence type="ECO:0000256" key="8">
    <source>
        <dbReference type="ARBA" id="ARBA00022642"/>
    </source>
</evidence>
<dbReference type="GO" id="GO:0000309">
    <property type="term" value="F:nicotinamide-nucleotide adenylyltransferase activity"/>
    <property type="evidence" value="ECO:0007669"/>
    <property type="project" value="UniProtKB-EC"/>
</dbReference>
<dbReference type="Gene3D" id="3.40.50.620">
    <property type="entry name" value="HUPs"/>
    <property type="match status" value="1"/>
</dbReference>
<dbReference type="GO" id="GO:0005524">
    <property type="term" value="F:ATP binding"/>
    <property type="evidence" value="ECO:0007669"/>
    <property type="project" value="UniProtKB-KW"/>
</dbReference>
<evidence type="ECO:0000256" key="10">
    <source>
        <dbReference type="ARBA" id="ARBA00022695"/>
    </source>
</evidence>
<keyword evidence="14" id="KW-0460">Magnesium</keyword>
<feature type="domain" description="Cytidyltransferase-like" evidence="21">
    <location>
        <begin position="48"/>
        <end position="256"/>
    </location>
</feature>
<evidence type="ECO:0000256" key="4">
    <source>
        <dbReference type="ARBA" id="ARBA00004658"/>
    </source>
</evidence>
<evidence type="ECO:0000256" key="17">
    <source>
        <dbReference type="ARBA" id="ARBA00048514"/>
    </source>
</evidence>
<evidence type="ECO:0000256" key="18">
    <source>
        <dbReference type="ARBA" id="ARBA00048969"/>
    </source>
</evidence>
<comment type="cofactor">
    <cofactor evidence="2">
        <name>Zn(2+)</name>
        <dbReference type="ChEBI" id="CHEBI:29105"/>
    </cofactor>
</comment>
<dbReference type="AlphaFoldDB" id="A0A9D3NJR7"/>
<evidence type="ECO:0000256" key="3">
    <source>
        <dbReference type="ARBA" id="ARBA00004123"/>
    </source>
</evidence>
<evidence type="ECO:0000256" key="5">
    <source>
        <dbReference type="ARBA" id="ARBA00005019"/>
    </source>
</evidence>
<comment type="pathway">
    <text evidence="4 20">Cofactor biosynthesis; NAD(+) biosynthesis; NAD(+) from nicotinamide D-ribonucleotide: step 1/1.</text>
</comment>
<dbReference type="InterPro" id="IPR005248">
    <property type="entry name" value="NadD/NMNAT"/>
</dbReference>
<evidence type="ECO:0000313" key="23">
    <source>
        <dbReference type="Proteomes" id="UP000824219"/>
    </source>
</evidence>
<dbReference type="PANTHER" id="PTHR12039">
    <property type="entry name" value="NICOTINAMIDE MONONUCLEOTIDE ADENYLYLTRANSFERASE"/>
    <property type="match status" value="1"/>
</dbReference>
<keyword evidence="12" id="KW-0862">Zinc</keyword>
<comment type="caution">
    <text evidence="22">The sequence shown here is derived from an EMBL/GenBank/DDBJ whole genome shotgun (WGS) entry which is preliminary data.</text>
</comment>
<evidence type="ECO:0000256" key="1">
    <source>
        <dbReference type="ARBA" id="ARBA00001946"/>
    </source>
</evidence>
<dbReference type="OrthoDB" id="422187at2759"/>
<dbReference type="GO" id="GO:0004515">
    <property type="term" value="F:nicotinate-nucleotide adenylyltransferase activity"/>
    <property type="evidence" value="ECO:0007669"/>
    <property type="project" value="UniProtKB-EC"/>
</dbReference>
<evidence type="ECO:0000256" key="6">
    <source>
        <dbReference type="ARBA" id="ARBA00007064"/>
    </source>
</evidence>
<dbReference type="InterPro" id="IPR014729">
    <property type="entry name" value="Rossmann-like_a/b/a_fold"/>
</dbReference>
<evidence type="ECO:0000256" key="16">
    <source>
        <dbReference type="ARBA" id="ARBA00023242"/>
    </source>
</evidence>
<proteinExistence type="inferred from homology"/>
<keyword evidence="8 20" id="KW-0662">Pyridine nucleotide biosynthesis</keyword>
<dbReference type="CDD" id="cd09286">
    <property type="entry name" value="NMNAT_Eukarya"/>
    <property type="match status" value="1"/>
</dbReference>
<comment type="catalytic activity">
    <reaction evidence="17">
        <text>nicotinate beta-D-ribonucleotide + ATP + H(+) = deamido-NAD(+) + diphosphate</text>
        <dbReference type="Rhea" id="RHEA:22860"/>
        <dbReference type="ChEBI" id="CHEBI:15378"/>
        <dbReference type="ChEBI" id="CHEBI:30616"/>
        <dbReference type="ChEBI" id="CHEBI:33019"/>
        <dbReference type="ChEBI" id="CHEBI:57502"/>
        <dbReference type="ChEBI" id="CHEBI:58437"/>
        <dbReference type="EC" id="2.7.7.18"/>
    </reaction>
    <physiologicalReaction direction="left-to-right" evidence="17">
        <dbReference type="Rhea" id="RHEA:22861"/>
    </physiologicalReaction>
    <physiologicalReaction direction="right-to-left" evidence="17">
        <dbReference type="Rhea" id="RHEA:22862"/>
    </physiologicalReaction>
</comment>
<organism evidence="22 23">
    <name type="scientific">Hemibagrus wyckioides</name>
    <dbReference type="NCBI Taxonomy" id="337641"/>
    <lineage>
        <taxon>Eukaryota</taxon>
        <taxon>Metazoa</taxon>
        <taxon>Chordata</taxon>
        <taxon>Craniata</taxon>
        <taxon>Vertebrata</taxon>
        <taxon>Euteleostomi</taxon>
        <taxon>Actinopterygii</taxon>
        <taxon>Neopterygii</taxon>
        <taxon>Teleostei</taxon>
        <taxon>Ostariophysi</taxon>
        <taxon>Siluriformes</taxon>
        <taxon>Bagridae</taxon>
        <taxon>Hemibagrus</taxon>
    </lineage>
</organism>
<keyword evidence="15 20" id="KW-0520">NAD</keyword>
<evidence type="ECO:0000256" key="11">
    <source>
        <dbReference type="ARBA" id="ARBA00022741"/>
    </source>
</evidence>
<keyword evidence="13 20" id="KW-0067">ATP-binding</keyword>
<keyword evidence="7" id="KW-0597">Phosphoprotein</keyword>
<comment type="subcellular location">
    <subcellularLocation>
        <location evidence="3">Nucleus</location>
    </subcellularLocation>
</comment>
<dbReference type="Proteomes" id="UP000824219">
    <property type="component" value="Linkage Group LG15"/>
</dbReference>
<gene>
    <name evidence="22" type="ORF">KOW79_013336</name>
</gene>
<evidence type="ECO:0000256" key="19">
    <source>
        <dbReference type="ARBA" id="ARBA00064648"/>
    </source>
</evidence>
<reference evidence="22 23" key="1">
    <citation type="submission" date="2021-06" db="EMBL/GenBank/DDBJ databases">
        <title>Chromosome-level genome assembly of the red-tail catfish (Hemibagrus wyckioides).</title>
        <authorList>
            <person name="Shao F."/>
        </authorList>
    </citation>
    <scope>NUCLEOTIDE SEQUENCE [LARGE SCALE GENOMIC DNA]</scope>
    <source>
        <strain evidence="22">EC202008001</strain>
        <tissue evidence="22">Blood</tissue>
    </source>
</reference>
<comment type="pathway">
    <text evidence="5">Cofactor biosynthesis; NAD(+) biosynthesis; deamido-NAD(+) from nicotinate D-ribonucleotide: step 1/1.</text>
</comment>
<dbReference type="SUPFAM" id="SSF52374">
    <property type="entry name" value="Nucleotidylyl transferase"/>
    <property type="match status" value="1"/>
</dbReference>
<evidence type="ECO:0000256" key="7">
    <source>
        <dbReference type="ARBA" id="ARBA00022553"/>
    </source>
</evidence>
<dbReference type="EMBL" id="JAHKSW010000015">
    <property type="protein sequence ID" value="KAG7323634.1"/>
    <property type="molecule type" value="Genomic_DNA"/>
</dbReference>
<sequence length="306" mass="35077">MQNLYTKDLFVVCAQLGSKAKSKQSWNTTVLTSSFPMALQERIRVVLLACGSFNPITNMHLRMFELARDHLEDTGRYRVVKGIISPVGDAYKKKGLIESRHRIEMARLATEASSWISVDDWESQQTEWVETAKVIRHHHAVLSAAEDNHDKVDTVKFTKKRRLNKESSSDHNTSETLQLKLLCGADVLESFSVPNLWKKEDISEIVGRYGIVCITRNGCDAEKFVYQSDALHEHRKNIHIVREWVTNEISATHVRRAVRRGQSVRYLLPEPVVHYIQDHHLYSAESEQKNADVILAPLQRYGSTNE</sequence>
<evidence type="ECO:0000313" key="22">
    <source>
        <dbReference type="EMBL" id="KAG7323634.1"/>
    </source>
</evidence>
<evidence type="ECO:0000256" key="13">
    <source>
        <dbReference type="ARBA" id="ARBA00022840"/>
    </source>
</evidence>
<evidence type="ECO:0000256" key="12">
    <source>
        <dbReference type="ARBA" id="ARBA00022833"/>
    </source>
</evidence>
<dbReference type="PANTHER" id="PTHR12039:SF21">
    <property type="entry name" value="NICOTINAMIDE_NICOTINIC ACID MONONUCLEOTIDE ADENYLYLTRANSFERASE 1"/>
    <property type="match status" value="1"/>
</dbReference>
<dbReference type="InterPro" id="IPR045094">
    <property type="entry name" value="NMNAT_euk"/>
</dbReference>
<dbReference type="GO" id="GO:0009435">
    <property type="term" value="P:NAD+ biosynthetic process"/>
    <property type="evidence" value="ECO:0007669"/>
    <property type="project" value="InterPro"/>
</dbReference>